<reference evidence="2 3" key="1">
    <citation type="submission" date="2014-11" db="EMBL/GenBank/DDBJ databases">
        <title>Genetic blueprint of the zoonotic pathogen Toxocara canis.</title>
        <authorList>
            <person name="Zhu X.-Q."/>
            <person name="Korhonen P.K."/>
            <person name="Cai H."/>
            <person name="Young N.D."/>
            <person name="Nejsum P."/>
            <person name="von Samson-Himmelstjerna G."/>
            <person name="Boag P.R."/>
            <person name="Tan P."/>
            <person name="Li Q."/>
            <person name="Min J."/>
            <person name="Yang Y."/>
            <person name="Wang X."/>
            <person name="Fang X."/>
            <person name="Hall R.S."/>
            <person name="Hofmann A."/>
            <person name="Sternberg P.W."/>
            <person name="Jex A.R."/>
            <person name="Gasser R.B."/>
        </authorList>
    </citation>
    <scope>NUCLEOTIDE SEQUENCE [LARGE SCALE GENOMIC DNA]</scope>
    <source>
        <strain evidence="2">PN_DK_2014</strain>
    </source>
</reference>
<dbReference type="GO" id="GO:0003857">
    <property type="term" value="F:(3S)-3-hydroxyacyl-CoA dehydrogenase (NAD+) activity"/>
    <property type="evidence" value="ECO:0007669"/>
    <property type="project" value="TreeGrafter"/>
</dbReference>
<dbReference type="OMA" id="ANTITDW"/>
<evidence type="ECO:0000259" key="1">
    <source>
        <dbReference type="Pfam" id="PF22622"/>
    </source>
</evidence>
<dbReference type="PANTHER" id="PTHR13078">
    <property type="entry name" value="PEROXISOMAL MULTIFUNCTIONAL ENZYME TYPE 2-RELATED"/>
    <property type="match status" value="1"/>
</dbReference>
<comment type="caution">
    <text evidence="2">The sequence shown here is derived from an EMBL/GenBank/DDBJ whole genome shotgun (WGS) entry which is preliminary data.</text>
</comment>
<dbReference type="GO" id="GO:0044594">
    <property type="term" value="F:17-beta-hydroxysteroid dehydrogenase (NAD+) activity"/>
    <property type="evidence" value="ECO:0007669"/>
    <property type="project" value="TreeGrafter"/>
</dbReference>
<dbReference type="Gene3D" id="3.10.129.10">
    <property type="entry name" value="Hotdog Thioesterase"/>
    <property type="match status" value="1"/>
</dbReference>
<dbReference type="InterPro" id="IPR054357">
    <property type="entry name" value="MFE-2_N"/>
</dbReference>
<dbReference type="EMBL" id="JPKZ01000503">
    <property type="protein sequence ID" value="KHN86960.1"/>
    <property type="molecule type" value="Genomic_DNA"/>
</dbReference>
<evidence type="ECO:0000313" key="3">
    <source>
        <dbReference type="Proteomes" id="UP000031036"/>
    </source>
</evidence>
<feature type="domain" description="Peroxisomal multifunctional enzyme type 2-like N-terminal" evidence="1">
    <location>
        <begin position="17"/>
        <end position="64"/>
    </location>
</feature>
<keyword evidence="3" id="KW-1185">Reference proteome</keyword>
<dbReference type="PANTHER" id="PTHR13078:SF56">
    <property type="entry name" value="PEROXISOMAL MULTIFUNCTIONAL ENZYME TYPE 2"/>
    <property type="match status" value="1"/>
</dbReference>
<organism evidence="2 3">
    <name type="scientific">Toxocara canis</name>
    <name type="common">Canine roundworm</name>
    <dbReference type="NCBI Taxonomy" id="6265"/>
    <lineage>
        <taxon>Eukaryota</taxon>
        <taxon>Metazoa</taxon>
        <taxon>Ecdysozoa</taxon>
        <taxon>Nematoda</taxon>
        <taxon>Chromadorea</taxon>
        <taxon>Rhabditida</taxon>
        <taxon>Spirurina</taxon>
        <taxon>Ascaridomorpha</taxon>
        <taxon>Ascaridoidea</taxon>
        <taxon>Toxocaridae</taxon>
        <taxon>Toxocara</taxon>
    </lineage>
</organism>
<protein>
    <submittedName>
        <fullName evidence="2">Peroxisomal hydratase-dehydrogenase-epimerase</fullName>
    </submittedName>
</protein>
<accession>A0A0B2W1A5</accession>
<proteinExistence type="predicted"/>
<dbReference type="SUPFAM" id="SSF54637">
    <property type="entry name" value="Thioesterase/thiol ester dehydrase-isomerase"/>
    <property type="match status" value="1"/>
</dbReference>
<dbReference type="GO" id="GO:0005777">
    <property type="term" value="C:peroxisome"/>
    <property type="evidence" value="ECO:0007669"/>
    <property type="project" value="TreeGrafter"/>
</dbReference>
<dbReference type="InterPro" id="IPR029069">
    <property type="entry name" value="HotDog_dom_sf"/>
</dbReference>
<gene>
    <name evidence="2" type="primary">FOX2</name>
    <name evidence="2" type="ORF">Tcan_06919</name>
</gene>
<dbReference type="AlphaFoldDB" id="A0A0B2W1A5"/>
<sequence>MDVAKAKAHGPVQSDIFEYGSRDVIIYALGVGATIVEDSRYVYENDVNFCALPTFIVAPGLLANTITDWPGLCFEAFFRVYIS</sequence>
<dbReference type="GO" id="GO:0006635">
    <property type="term" value="P:fatty acid beta-oxidation"/>
    <property type="evidence" value="ECO:0007669"/>
    <property type="project" value="TreeGrafter"/>
</dbReference>
<name>A0A0B2W1A5_TOXCA</name>
<dbReference type="GO" id="GO:0004300">
    <property type="term" value="F:enoyl-CoA hydratase activity"/>
    <property type="evidence" value="ECO:0007669"/>
    <property type="project" value="TreeGrafter"/>
</dbReference>
<dbReference type="STRING" id="6265.A0A0B2W1A5"/>
<evidence type="ECO:0000313" key="2">
    <source>
        <dbReference type="EMBL" id="KHN86960.1"/>
    </source>
</evidence>
<dbReference type="OrthoDB" id="5862793at2759"/>
<dbReference type="Proteomes" id="UP000031036">
    <property type="component" value="Unassembled WGS sequence"/>
</dbReference>
<dbReference type="Pfam" id="PF22622">
    <property type="entry name" value="MFE-2_hydrat-2_N"/>
    <property type="match status" value="1"/>
</dbReference>